<dbReference type="PANTHER" id="PTHR43228:SF1">
    <property type="entry name" value="TWO-COMPONENT RESPONSE REGULATOR ARR22"/>
    <property type="match status" value="1"/>
</dbReference>
<dbReference type="Proteomes" id="UP000680656">
    <property type="component" value="Chromosome"/>
</dbReference>
<keyword evidence="1" id="KW-0597">Phosphoprotein</keyword>
<evidence type="ECO:0000259" key="2">
    <source>
        <dbReference type="PROSITE" id="PS50110"/>
    </source>
</evidence>
<dbReference type="InterPro" id="IPR052048">
    <property type="entry name" value="ST_Response_Regulator"/>
</dbReference>
<dbReference type="GO" id="GO:0000160">
    <property type="term" value="P:phosphorelay signal transduction system"/>
    <property type="evidence" value="ECO:0007669"/>
    <property type="project" value="InterPro"/>
</dbReference>
<proteinExistence type="predicted"/>
<dbReference type="Pfam" id="PF00072">
    <property type="entry name" value="Response_reg"/>
    <property type="match status" value="1"/>
</dbReference>
<name>A0A8E7B004_9EURY</name>
<evidence type="ECO:0000313" key="4">
    <source>
        <dbReference type="Proteomes" id="UP000680656"/>
    </source>
</evidence>
<dbReference type="KEGG" id="mrtj:KHC33_14795"/>
<dbReference type="PANTHER" id="PTHR43228">
    <property type="entry name" value="TWO-COMPONENT RESPONSE REGULATOR"/>
    <property type="match status" value="1"/>
</dbReference>
<organism evidence="3 4">
    <name type="scientific">Methanospirillum purgamenti</name>
    <dbReference type="NCBI Taxonomy" id="2834276"/>
    <lineage>
        <taxon>Archaea</taxon>
        <taxon>Methanobacteriati</taxon>
        <taxon>Methanobacteriota</taxon>
        <taxon>Stenosarchaea group</taxon>
        <taxon>Methanomicrobia</taxon>
        <taxon>Methanomicrobiales</taxon>
        <taxon>Methanospirillaceae</taxon>
        <taxon>Methanospirillum</taxon>
    </lineage>
</organism>
<dbReference type="AlphaFoldDB" id="A0A8E7B004"/>
<sequence>MSGILIRVLHIDDHQKWRSSVLHYLNQDGCFQVTSSVSGKDSLKILQHCPFDVIISDYQMPEMDGIEVFKYIRSQGNTTPFILFTESKSENIQKQFLESGGNFYIMKSGDPDLLFSEICQNIRQVVSLHQTREALIRHRQNEVSFSHI</sequence>
<accession>A0A8E7B004</accession>
<keyword evidence="4" id="KW-1185">Reference proteome</keyword>
<dbReference type="GeneID" id="65098477"/>
<feature type="domain" description="Response regulatory" evidence="2">
    <location>
        <begin position="7"/>
        <end position="122"/>
    </location>
</feature>
<dbReference type="SUPFAM" id="SSF52172">
    <property type="entry name" value="CheY-like"/>
    <property type="match status" value="1"/>
</dbReference>
<dbReference type="PROSITE" id="PS50110">
    <property type="entry name" value="RESPONSE_REGULATORY"/>
    <property type="match status" value="1"/>
</dbReference>
<dbReference type="RefSeq" id="WP_214419380.1">
    <property type="nucleotide sequence ID" value="NZ_CP075546.1"/>
</dbReference>
<dbReference type="CDD" id="cd00156">
    <property type="entry name" value="REC"/>
    <property type="match status" value="1"/>
</dbReference>
<dbReference type="Gene3D" id="3.40.50.2300">
    <property type="match status" value="1"/>
</dbReference>
<dbReference type="EMBL" id="CP075546">
    <property type="protein sequence ID" value="QVV88571.1"/>
    <property type="molecule type" value="Genomic_DNA"/>
</dbReference>
<evidence type="ECO:0000256" key="1">
    <source>
        <dbReference type="PROSITE-ProRule" id="PRU00169"/>
    </source>
</evidence>
<dbReference type="InterPro" id="IPR001789">
    <property type="entry name" value="Sig_transdc_resp-reg_receiver"/>
</dbReference>
<gene>
    <name evidence="3" type="ORF">KHC33_14795</name>
</gene>
<protein>
    <submittedName>
        <fullName evidence="3">Response regulator</fullName>
    </submittedName>
</protein>
<evidence type="ECO:0000313" key="3">
    <source>
        <dbReference type="EMBL" id="QVV88571.1"/>
    </source>
</evidence>
<dbReference type="SMART" id="SM00448">
    <property type="entry name" value="REC"/>
    <property type="match status" value="1"/>
</dbReference>
<reference evidence="3 4" key="1">
    <citation type="submission" date="2021-05" db="EMBL/GenBank/DDBJ databases">
        <title>A novel Methanospirillum isolate from a pyrite-forming mixed culture.</title>
        <authorList>
            <person name="Bunk B."/>
            <person name="Sproer C."/>
            <person name="Spring S."/>
            <person name="Pester M."/>
        </authorList>
    </citation>
    <scope>NUCLEOTIDE SEQUENCE [LARGE SCALE GENOMIC DNA]</scope>
    <source>
        <strain evidence="3 4">J.3.6.1-F.2.7.3</strain>
    </source>
</reference>
<dbReference type="InterPro" id="IPR011006">
    <property type="entry name" value="CheY-like_superfamily"/>
</dbReference>
<feature type="modified residue" description="4-aspartylphosphate" evidence="1">
    <location>
        <position position="57"/>
    </location>
</feature>